<dbReference type="GO" id="GO:0007005">
    <property type="term" value="P:mitochondrion organization"/>
    <property type="evidence" value="ECO:0007669"/>
    <property type="project" value="InterPro"/>
</dbReference>
<dbReference type="InParanoid" id="A0A317XMV1"/>
<protein>
    <submittedName>
        <fullName evidence="8">Tubulin nucleotide-binding domain-like protein</fullName>
    </submittedName>
</protein>
<dbReference type="InterPro" id="IPR049942">
    <property type="entry name" value="DML1/Misato"/>
</dbReference>
<proteinExistence type="inferred from homology"/>
<comment type="subcellular location">
    <subcellularLocation>
        <location evidence="2">Mitochondrion</location>
    </subcellularLocation>
</comment>
<gene>
    <name evidence="8" type="ORF">BCV70DRAFT_163139</name>
</gene>
<dbReference type="STRING" id="1882483.A0A317XMV1"/>
<evidence type="ECO:0000259" key="6">
    <source>
        <dbReference type="Pfam" id="PF10644"/>
    </source>
</evidence>
<evidence type="ECO:0000256" key="1">
    <source>
        <dbReference type="ARBA" id="ARBA00003757"/>
    </source>
</evidence>
<dbReference type="AlphaFoldDB" id="A0A317XMV1"/>
<feature type="compositionally biased region" description="Polar residues" evidence="5">
    <location>
        <begin position="168"/>
        <end position="187"/>
    </location>
</feature>
<organism evidence="8 9">
    <name type="scientific">Testicularia cyperi</name>
    <dbReference type="NCBI Taxonomy" id="1882483"/>
    <lineage>
        <taxon>Eukaryota</taxon>
        <taxon>Fungi</taxon>
        <taxon>Dikarya</taxon>
        <taxon>Basidiomycota</taxon>
        <taxon>Ustilaginomycotina</taxon>
        <taxon>Ustilaginomycetes</taxon>
        <taxon>Ustilaginales</taxon>
        <taxon>Anthracoideaceae</taxon>
        <taxon>Testicularia</taxon>
    </lineage>
</organism>
<comment type="function">
    <text evidence="1">Involved in the partitioning of the mitochondrial organelle and mitochondrial DNA (mtDNA) inheritance.</text>
</comment>
<evidence type="ECO:0000256" key="5">
    <source>
        <dbReference type="SAM" id="MobiDB-lite"/>
    </source>
</evidence>
<feature type="compositionally biased region" description="Acidic residues" evidence="5">
    <location>
        <begin position="699"/>
        <end position="711"/>
    </location>
</feature>
<dbReference type="Pfam" id="PF10644">
    <property type="entry name" value="Misat_Tub_SegII"/>
    <property type="match status" value="1"/>
</dbReference>
<dbReference type="SUPFAM" id="SSF52490">
    <property type="entry name" value="Tubulin nucleotide-binding domain-like"/>
    <property type="match status" value="1"/>
</dbReference>
<dbReference type="InterPro" id="IPR036525">
    <property type="entry name" value="Tubulin/FtsZ_GTPase_sf"/>
</dbReference>
<feature type="region of interest" description="Disordered" evidence="5">
    <location>
        <begin position="140"/>
        <end position="197"/>
    </location>
</feature>
<evidence type="ECO:0000256" key="3">
    <source>
        <dbReference type="ARBA" id="ARBA00008507"/>
    </source>
</evidence>
<dbReference type="Pfam" id="PF14881">
    <property type="entry name" value="Tubulin_3"/>
    <property type="match status" value="1"/>
</dbReference>
<comment type="similarity">
    <text evidence="3">Belongs to the misato family.</text>
</comment>
<sequence>MSQREIVYLSFGSFSNHISTHFWNEQESYFTYDHNAPQSSNVDRASDDNTDDEPLLDHDISFKAGQNLQGQDTYNPRTLIFEVQQEFGSLRKLNALHDSFDRDHELGQLPLESLSTWSAPAHIIAARPTQKSRYQRRLELEDKGLDPGSDSEEDDECDDDCGDDTNGNERSSATSAGPSSLGATSGPSAAEAKQQRQHLARRHRFWSDFSRVYFHPKSLISVGGELLAPMSGSFNAPDDLDDAQDGRTRFETFAHGASFLDELERDQDVLDTNLRWFTEDADLLQGFQYSIDSSTAFGGLGSTYLEHIVDEYPKVSHIALSAAWGDARPSADDNNVPARLTRLRAMNNVLTLAKLAELSSITVPIHPPTSESTLRSNGGRDWTTHLNRANWSDLHHVAALVSTHLETATIGTRLKSRSESLTSLCDRLNWRRDTRIAHLGGCLPVAFPEPLGASAPATSGDLSSDPVDAVLASYGYGSRDTRFRQRGEPVESAADLAARGNKFLLSTWLDLSLPSSLPAQSNKNGNSDEKLRKKLLYQLQNPFATHVVLRNSNLEQLRLGLGMLDKFLKIKEPFGQGVYVPLSYNVPTSYPNYFSGLDASGRAIPPKLHMTNQTPRPKSLPVVSALSTTPSTVYLLREARETLKEAIQGHRPLQAWGLTTSSAEDRDMLKDHREEIENLIDAYTVDNPYEIGGEGALQNEEDQMGTDEEYDIDQKPGDDLDWDL</sequence>
<feature type="domain" description="Misato Segment II tubulin-like" evidence="6">
    <location>
        <begin position="4"/>
        <end position="139"/>
    </location>
</feature>
<feature type="region of interest" description="Disordered" evidence="5">
    <location>
        <begin position="34"/>
        <end position="56"/>
    </location>
</feature>
<dbReference type="GO" id="GO:0005739">
    <property type="term" value="C:mitochondrion"/>
    <property type="evidence" value="ECO:0007669"/>
    <property type="project" value="UniProtKB-SubCell"/>
</dbReference>
<dbReference type="EMBL" id="KZ819196">
    <property type="protein sequence ID" value="PWY99132.1"/>
    <property type="molecule type" value="Genomic_DNA"/>
</dbReference>
<dbReference type="Proteomes" id="UP000246740">
    <property type="component" value="Unassembled WGS sequence"/>
</dbReference>
<dbReference type="PANTHER" id="PTHR13391:SF0">
    <property type="entry name" value="PROTEIN MISATO HOMOLOG 1"/>
    <property type="match status" value="1"/>
</dbReference>
<feature type="region of interest" description="Disordered" evidence="5">
    <location>
        <begin position="692"/>
        <end position="724"/>
    </location>
</feature>
<evidence type="ECO:0000313" key="8">
    <source>
        <dbReference type="EMBL" id="PWY99132.1"/>
    </source>
</evidence>
<accession>A0A317XMV1</accession>
<feature type="domain" description="DML1/Misato tubulin" evidence="7">
    <location>
        <begin position="202"/>
        <end position="414"/>
    </location>
</feature>
<evidence type="ECO:0000256" key="4">
    <source>
        <dbReference type="ARBA" id="ARBA00023128"/>
    </source>
</evidence>
<feature type="compositionally biased region" description="Acidic residues" evidence="5">
    <location>
        <begin position="149"/>
        <end position="163"/>
    </location>
</feature>
<evidence type="ECO:0000259" key="7">
    <source>
        <dbReference type="Pfam" id="PF14881"/>
    </source>
</evidence>
<dbReference type="PANTHER" id="PTHR13391">
    <property type="entry name" value="MITOCHONDRIAL DISTRIBUTION REGULATOR MISATO"/>
    <property type="match status" value="1"/>
</dbReference>
<keyword evidence="4" id="KW-0496">Mitochondrion</keyword>
<name>A0A317XMV1_9BASI</name>
<keyword evidence="9" id="KW-1185">Reference proteome</keyword>
<dbReference type="InterPro" id="IPR019605">
    <property type="entry name" value="Misato_II_tubulin-like"/>
</dbReference>
<evidence type="ECO:0000256" key="2">
    <source>
        <dbReference type="ARBA" id="ARBA00004173"/>
    </source>
</evidence>
<dbReference type="Gene3D" id="3.40.50.1440">
    <property type="entry name" value="Tubulin/FtsZ, GTPase domain"/>
    <property type="match status" value="1"/>
</dbReference>
<evidence type="ECO:0000313" key="9">
    <source>
        <dbReference type="Proteomes" id="UP000246740"/>
    </source>
</evidence>
<dbReference type="OrthoDB" id="271881at2759"/>
<reference evidence="8 9" key="1">
    <citation type="journal article" date="2018" name="Mol. Biol. Evol.">
        <title>Broad Genomic Sampling Reveals a Smut Pathogenic Ancestry of the Fungal Clade Ustilaginomycotina.</title>
        <authorList>
            <person name="Kijpornyongpan T."/>
            <person name="Mondo S.J."/>
            <person name="Barry K."/>
            <person name="Sandor L."/>
            <person name="Lee J."/>
            <person name="Lipzen A."/>
            <person name="Pangilinan J."/>
            <person name="LaButti K."/>
            <person name="Hainaut M."/>
            <person name="Henrissat B."/>
            <person name="Grigoriev I.V."/>
            <person name="Spatafora J.W."/>
            <person name="Aime M.C."/>
        </authorList>
    </citation>
    <scope>NUCLEOTIDE SEQUENCE [LARGE SCALE GENOMIC DNA]</scope>
    <source>
        <strain evidence="8 9">MCA 3645</strain>
    </source>
</reference>
<dbReference type="InterPro" id="IPR029209">
    <property type="entry name" value="DML1/Misato_tubulin"/>
</dbReference>